<dbReference type="Pfam" id="PF17132">
    <property type="entry name" value="Glyco_hydro_106"/>
    <property type="match status" value="1"/>
</dbReference>
<name>A0A4U8QBC4_9FIRM</name>
<dbReference type="EMBL" id="QGQD01000017">
    <property type="protein sequence ID" value="TLD02365.1"/>
    <property type="molecule type" value="Genomic_DNA"/>
</dbReference>
<evidence type="ECO:0008006" key="3">
    <source>
        <dbReference type="Google" id="ProtNLM"/>
    </source>
</evidence>
<reference evidence="1 2" key="1">
    <citation type="journal article" date="2019" name="Anaerobe">
        <title>Detection of Robinsoniella peoriensis in multiple bone samples of a trauma patient.</title>
        <authorList>
            <person name="Schrottner P."/>
            <person name="Hartwich K."/>
            <person name="Bunk B."/>
            <person name="Schober I."/>
            <person name="Helbig S."/>
            <person name="Rudolph W.W."/>
            <person name="Gunzer F."/>
        </authorList>
    </citation>
    <scope>NUCLEOTIDE SEQUENCE [LARGE SCALE GENOMIC DNA]</scope>
    <source>
        <strain evidence="1 2">DSM 106044</strain>
    </source>
</reference>
<accession>A0A4U8QBC4</accession>
<evidence type="ECO:0000313" key="2">
    <source>
        <dbReference type="Proteomes" id="UP000306509"/>
    </source>
</evidence>
<proteinExistence type="predicted"/>
<protein>
    <recommendedName>
        <fullName evidence="3">Glycosyl hydrolases family 2, sugar binding domain</fullName>
    </recommendedName>
</protein>
<comment type="caution">
    <text evidence="1">The sequence shown here is derived from an EMBL/GenBank/DDBJ whole genome shotgun (WGS) entry which is preliminary data.</text>
</comment>
<dbReference type="PANTHER" id="PTHR36848:SF2">
    <property type="entry name" value="SECRETED PROTEIN"/>
    <property type="match status" value="1"/>
</dbReference>
<sequence>MDRLDQIRNHKEGNYIYPFLWMHGEPHKILIRELDRIREANIGAVCIEARPHPDFGGEQWWEDMDVVMDYTRAHGMKVWLLDDDRFPTGHANGIFTKGNHELANEFLTVWCTDTSGPLANGSMLIQPVLRPDSRLVRVTACKRISSDSTDIEPESWIDLTGQVKNGWLRFDVPDGLWRIFVFYTTHQGDGKLDYFNIINSQSVKLLIDRVYQPHFDRYGDDFGKTFTGFFSDEPEFANLPGYDFQARLGKDMKFIPWSEELEKRLEYRWGDNFTRNLPVLWYSCGEITGHVRYEYMDEVTTQLKISFSDQIGQWCKAHGVMHVGHIIEDDNSHGRLGCSTGHYFRSLSQMGMSGIDVVLLQVMPGMNQTVHQWVASDRDGEFFHYGLGKMGSSLAHIDENKNGNAMCEIFGAFGWQEGITLMKWLADHMLSRGINHFVPHAFSPKSFPDSDCPPHFYAGGRQPQYHYFGDLMNYMNRLSHLFSEGRYISQAAVLYHADAEWAGEAMLFQKPVRVLLENQIDCDIISADALLKTSIMAKDRAFQIGPQSYKALVIPFSQYLPAQAVDMVISLLKSEIPVYFIDGLPEGICEGQEREIRTPLLGSEVVSLSNLASAIENKIGFSVRTAASLPDLRTYRYQYDGGTALYCFNESTGDTIDTEVEINLETNQLQYCYRYHAFENQLYRIPSKQRNGIIKARLQLEPGEAAVYILKKEKDILPYYVSYGQSGRKLGGPWKLSYANIDDDANFKELYYGDQVFQDLTDWAAKNKFNGYLRYETEVYFVKDKRECLRITDTLNGMEIFVNGVVSGRRIGPPYYLEIPFKEGRNRICIEIASTPVFAAGDDWSALTVLPPFGLINEPEFCEPICE</sequence>
<dbReference type="AlphaFoldDB" id="A0A4U8QBC4"/>
<keyword evidence="2" id="KW-1185">Reference proteome</keyword>
<gene>
    <name evidence="1" type="ORF">DSM106044_00747</name>
</gene>
<dbReference type="STRING" id="180332.GCA_000797495_00216"/>
<evidence type="ECO:0000313" key="1">
    <source>
        <dbReference type="EMBL" id="TLD02365.1"/>
    </source>
</evidence>
<dbReference type="Proteomes" id="UP000306509">
    <property type="component" value="Unassembled WGS sequence"/>
</dbReference>
<organism evidence="1 2">
    <name type="scientific">Robinsoniella peoriensis</name>
    <dbReference type="NCBI Taxonomy" id="180332"/>
    <lineage>
        <taxon>Bacteria</taxon>
        <taxon>Bacillati</taxon>
        <taxon>Bacillota</taxon>
        <taxon>Clostridia</taxon>
        <taxon>Lachnospirales</taxon>
        <taxon>Lachnospiraceae</taxon>
        <taxon>Robinsoniella</taxon>
    </lineage>
</organism>
<dbReference type="RefSeq" id="WP_138001809.1">
    <property type="nucleotide sequence ID" value="NZ_QGQD01000017.1"/>
</dbReference>
<dbReference type="PANTHER" id="PTHR36848">
    <property type="entry name" value="DNA-BINDING PROTEIN (PUTATIVE SECRETED PROTEIN)-RELATED"/>
    <property type="match status" value="1"/>
</dbReference>
<dbReference type="InterPro" id="IPR053161">
    <property type="entry name" value="Ulvan_degrading_GH"/>
</dbReference>